<dbReference type="Pfam" id="PF00684">
    <property type="entry name" value="DnaJ_CXXCXGXG"/>
    <property type="match status" value="1"/>
</dbReference>
<keyword evidence="2 9" id="KW-0235">DNA replication</keyword>
<gene>
    <name evidence="9 14" type="primary">dnaJ</name>
    <name evidence="14" type="ORF">VXJ25_08235</name>
</gene>
<evidence type="ECO:0000256" key="10">
    <source>
        <dbReference type="PROSITE-ProRule" id="PRU00546"/>
    </source>
</evidence>
<dbReference type="InterPro" id="IPR018253">
    <property type="entry name" value="DnaJ_domain_CS"/>
</dbReference>
<evidence type="ECO:0000256" key="11">
    <source>
        <dbReference type="SAM" id="MobiDB-lite"/>
    </source>
</evidence>
<dbReference type="Proteomes" id="UP001332931">
    <property type="component" value="Unassembled WGS sequence"/>
</dbReference>
<comment type="subunit">
    <text evidence="9">Homodimer.</text>
</comment>
<dbReference type="HAMAP" id="MF_01152">
    <property type="entry name" value="DnaJ"/>
    <property type="match status" value="1"/>
</dbReference>
<dbReference type="Gene3D" id="1.10.287.110">
    <property type="entry name" value="DnaJ domain"/>
    <property type="match status" value="1"/>
</dbReference>
<evidence type="ECO:0000256" key="7">
    <source>
        <dbReference type="ARBA" id="ARBA00023016"/>
    </source>
</evidence>
<keyword evidence="7 9" id="KW-0346">Stress response</keyword>
<dbReference type="InterPro" id="IPR036410">
    <property type="entry name" value="HSP_DnaJ_Cys-rich_dom_sf"/>
</dbReference>
<protein>
    <recommendedName>
        <fullName evidence="9">Chaperone protein DnaJ</fullName>
    </recommendedName>
</protein>
<dbReference type="Pfam" id="PF00226">
    <property type="entry name" value="DnaJ"/>
    <property type="match status" value="1"/>
</dbReference>
<keyword evidence="8 9" id="KW-0143">Chaperone</keyword>
<dbReference type="InterPro" id="IPR001623">
    <property type="entry name" value="DnaJ_domain"/>
</dbReference>
<feature type="binding site" evidence="9">
    <location>
        <position position="192"/>
    </location>
    <ligand>
        <name>Zn(2+)</name>
        <dbReference type="ChEBI" id="CHEBI:29105"/>
        <label>2</label>
    </ligand>
</feature>
<dbReference type="InterPro" id="IPR012724">
    <property type="entry name" value="DnaJ"/>
</dbReference>
<evidence type="ECO:0000259" key="12">
    <source>
        <dbReference type="PROSITE" id="PS50076"/>
    </source>
</evidence>
<name>A0ABU7RBI3_9ACTN</name>
<feature type="compositionally biased region" description="Basic residues" evidence="11">
    <location>
        <begin position="402"/>
        <end position="417"/>
    </location>
</feature>
<dbReference type="SUPFAM" id="SSF49493">
    <property type="entry name" value="HSP40/DnaJ peptide-binding domain"/>
    <property type="match status" value="2"/>
</dbReference>
<feature type="zinc finger region" description="CR-type" evidence="10">
    <location>
        <begin position="136"/>
        <end position="218"/>
    </location>
</feature>
<comment type="caution">
    <text evidence="14">The sequence shown here is derived from an EMBL/GenBank/DDBJ whole genome shotgun (WGS) entry which is preliminary data.</text>
</comment>
<feature type="binding site" evidence="9">
    <location>
        <position position="195"/>
    </location>
    <ligand>
        <name>Zn(2+)</name>
        <dbReference type="ChEBI" id="CHEBI:29105"/>
        <label>2</label>
    </ligand>
</feature>
<dbReference type="InterPro" id="IPR008971">
    <property type="entry name" value="HSP40/DnaJ_pept-bd"/>
</dbReference>
<comment type="function">
    <text evidence="9">Participates actively in the response to hyperosmotic and heat shock by preventing the aggregation of stress-denatured proteins and by disaggregating proteins, also in an autonomous, DnaK-independent fashion. Unfolded proteins bind initially to DnaJ; upon interaction with the DnaJ-bound protein, DnaK hydrolyzes its bound ATP, resulting in the formation of a stable complex. GrpE releases ADP from DnaK; ATP binding to DnaK triggers the release of the substrate protein, thus completing the reaction cycle. Several rounds of ATP-dependent interactions between DnaJ, DnaK and GrpE are required for fully efficient folding. Also involved, together with DnaK and GrpE, in the DNA replication of plasmids through activation of initiation proteins.</text>
</comment>
<keyword evidence="14" id="KW-0560">Oxidoreductase</keyword>
<feature type="compositionally biased region" description="Low complexity" evidence="11">
    <location>
        <begin position="381"/>
        <end position="397"/>
    </location>
</feature>
<evidence type="ECO:0000256" key="6">
    <source>
        <dbReference type="ARBA" id="ARBA00022833"/>
    </source>
</evidence>
<dbReference type="Gene3D" id="2.60.260.20">
    <property type="entry name" value="Urease metallochaperone UreE, N-terminal domain"/>
    <property type="match status" value="2"/>
</dbReference>
<feature type="repeat" description="CXXCXGXG motif" evidence="9">
    <location>
        <begin position="192"/>
        <end position="199"/>
    </location>
</feature>
<feature type="binding site" evidence="9">
    <location>
        <position position="169"/>
    </location>
    <ligand>
        <name>Zn(2+)</name>
        <dbReference type="ChEBI" id="CHEBI:29105"/>
        <label>2</label>
    </ligand>
</feature>
<feature type="binding site" evidence="9">
    <location>
        <position position="152"/>
    </location>
    <ligand>
        <name>Zn(2+)</name>
        <dbReference type="ChEBI" id="CHEBI:29105"/>
        <label>1</label>
    </ligand>
</feature>
<keyword evidence="1 9" id="KW-0963">Cytoplasm</keyword>
<dbReference type="CDD" id="cd06257">
    <property type="entry name" value="DnaJ"/>
    <property type="match status" value="1"/>
</dbReference>
<dbReference type="RefSeq" id="WP_330958731.1">
    <property type="nucleotide sequence ID" value="NZ_JAZGJQ010000010.1"/>
</dbReference>
<accession>A0ABU7RBI3</accession>
<dbReference type="InterPro" id="IPR002939">
    <property type="entry name" value="DnaJ_C"/>
</dbReference>
<sequence length="417" mass="44416">MADKDYYEVLGVSRDADQRTIKRAFLKLARKLHPDVNKEPDAEERFKEVNEAYSVLSDERKRANYDQYGNPDGPGGFGSDYVDMSDIFNGGGFGINDIFDSFFGGGRSQGAGRAARTRGRDMGITMRITLEEAAAGCTKTIAYDRLAPCDDCGGTGVAEGGKEKPCDRCHGTGRVVEVQRTIFGQMQTQSTCPVCHGTGKVVDKPCETCDGQGRTPSHETVKVEIPAGVHSGQTIRLPGYGEAGVRGDSAGDLVVSVKVAESERFERQGDDLFCEVSVDSLEAILGTRVEVDGILAGERVVVEVPAGCQFGQQVRVEGKGMPRLNSHARGNLFAVVRVVTPTNLSEGLLEHVRAVASVMHPAGDEREEAEAPAGTKGGASDGSPATSDADAGAAGAAGERRHAAKRQKRSPFHGRKK</sequence>
<dbReference type="EMBL" id="JAZGJQ010000010">
    <property type="protein sequence ID" value="MEE6147966.1"/>
    <property type="molecule type" value="Genomic_DNA"/>
</dbReference>
<dbReference type="CDD" id="cd10719">
    <property type="entry name" value="DnaJ_zf"/>
    <property type="match status" value="1"/>
</dbReference>
<dbReference type="Pfam" id="PF01556">
    <property type="entry name" value="DnaJ_C"/>
    <property type="match status" value="1"/>
</dbReference>
<keyword evidence="3 9" id="KW-0479">Metal-binding</keyword>
<feature type="binding site" evidence="9">
    <location>
        <position position="206"/>
    </location>
    <ligand>
        <name>Zn(2+)</name>
        <dbReference type="ChEBI" id="CHEBI:29105"/>
        <label>1</label>
    </ligand>
</feature>
<comment type="subcellular location">
    <subcellularLocation>
        <location evidence="9">Cytoplasm</location>
    </subcellularLocation>
</comment>
<keyword evidence="4 9" id="KW-0677">Repeat</keyword>
<evidence type="ECO:0000259" key="13">
    <source>
        <dbReference type="PROSITE" id="PS51188"/>
    </source>
</evidence>
<comment type="domain">
    <text evidence="9">The J domain is necessary and sufficient to stimulate DnaK ATPase activity. Zinc center 1 plays an important role in the autonomous, DnaK-independent chaperone activity of DnaJ. Zinc center 2 is essential for interaction with DnaK and for DnaJ activity.</text>
</comment>
<dbReference type="Gene3D" id="2.10.230.10">
    <property type="entry name" value="Heat shock protein DnaJ, cysteine-rich domain"/>
    <property type="match status" value="1"/>
</dbReference>
<feature type="repeat" description="CXXCXGXG motif" evidence="9">
    <location>
        <begin position="149"/>
        <end position="156"/>
    </location>
</feature>
<evidence type="ECO:0000256" key="8">
    <source>
        <dbReference type="ARBA" id="ARBA00023186"/>
    </source>
</evidence>
<dbReference type="PANTHER" id="PTHR43096:SF48">
    <property type="entry name" value="CHAPERONE PROTEIN DNAJ"/>
    <property type="match status" value="1"/>
</dbReference>
<dbReference type="SMART" id="SM00271">
    <property type="entry name" value="DnaJ"/>
    <property type="match status" value="1"/>
</dbReference>
<feature type="binding site" evidence="9">
    <location>
        <position position="166"/>
    </location>
    <ligand>
        <name>Zn(2+)</name>
        <dbReference type="ChEBI" id="CHEBI:29105"/>
        <label>2</label>
    </ligand>
</feature>
<feature type="binding site" evidence="9">
    <location>
        <position position="149"/>
    </location>
    <ligand>
        <name>Zn(2+)</name>
        <dbReference type="ChEBI" id="CHEBI:29105"/>
        <label>1</label>
    </ligand>
</feature>
<evidence type="ECO:0000256" key="5">
    <source>
        <dbReference type="ARBA" id="ARBA00022771"/>
    </source>
</evidence>
<evidence type="ECO:0000256" key="4">
    <source>
        <dbReference type="ARBA" id="ARBA00022737"/>
    </source>
</evidence>
<dbReference type="PROSITE" id="PS50076">
    <property type="entry name" value="DNAJ_2"/>
    <property type="match status" value="1"/>
</dbReference>
<feature type="repeat" description="CXXCXGXG motif" evidence="9">
    <location>
        <begin position="166"/>
        <end position="173"/>
    </location>
</feature>
<dbReference type="PROSITE" id="PS00636">
    <property type="entry name" value="DNAJ_1"/>
    <property type="match status" value="1"/>
</dbReference>
<feature type="domain" description="CR-type" evidence="13">
    <location>
        <begin position="136"/>
        <end position="218"/>
    </location>
</feature>
<comment type="similarity">
    <text evidence="9">Belongs to the DnaJ family.</text>
</comment>
<dbReference type="SUPFAM" id="SSF57938">
    <property type="entry name" value="DnaJ/Hsp40 cysteine-rich domain"/>
    <property type="match status" value="1"/>
</dbReference>
<dbReference type="SUPFAM" id="SSF46565">
    <property type="entry name" value="Chaperone J-domain"/>
    <property type="match status" value="1"/>
</dbReference>
<dbReference type="NCBIfam" id="TIGR02349">
    <property type="entry name" value="DnaJ_bact"/>
    <property type="match status" value="1"/>
</dbReference>
<feature type="repeat" description="CXXCXGXG motif" evidence="9">
    <location>
        <begin position="206"/>
        <end position="213"/>
    </location>
</feature>
<dbReference type="CDD" id="cd10747">
    <property type="entry name" value="DnaJ_C"/>
    <property type="match status" value="1"/>
</dbReference>
<keyword evidence="15" id="KW-1185">Reference proteome</keyword>
<dbReference type="PROSITE" id="PS51188">
    <property type="entry name" value="ZF_CR"/>
    <property type="match status" value="1"/>
</dbReference>
<evidence type="ECO:0000256" key="3">
    <source>
        <dbReference type="ARBA" id="ARBA00022723"/>
    </source>
</evidence>
<evidence type="ECO:0000256" key="1">
    <source>
        <dbReference type="ARBA" id="ARBA00022490"/>
    </source>
</evidence>
<dbReference type="PRINTS" id="PR00625">
    <property type="entry name" value="JDOMAIN"/>
</dbReference>
<keyword evidence="6 9" id="KW-0862">Zinc</keyword>
<evidence type="ECO:0000256" key="9">
    <source>
        <dbReference type="HAMAP-Rule" id="MF_01152"/>
    </source>
</evidence>
<dbReference type="PANTHER" id="PTHR43096">
    <property type="entry name" value="DNAJ HOMOLOG 1, MITOCHONDRIAL-RELATED"/>
    <property type="match status" value="1"/>
</dbReference>
<dbReference type="InterPro" id="IPR036869">
    <property type="entry name" value="J_dom_sf"/>
</dbReference>
<feature type="region of interest" description="Disordered" evidence="11">
    <location>
        <begin position="363"/>
        <end position="417"/>
    </location>
</feature>
<evidence type="ECO:0000313" key="14">
    <source>
        <dbReference type="EMBL" id="MEE6147966.1"/>
    </source>
</evidence>
<proteinExistence type="inferred from homology"/>
<keyword evidence="5 9" id="KW-0863">Zinc-finger</keyword>
<comment type="cofactor">
    <cofactor evidence="9">
        <name>Zn(2+)</name>
        <dbReference type="ChEBI" id="CHEBI:29105"/>
    </cofactor>
    <text evidence="9">Binds 2 Zn(2+) ions per monomer.</text>
</comment>
<dbReference type="GO" id="GO:0016491">
    <property type="term" value="F:oxidoreductase activity"/>
    <property type="evidence" value="ECO:0007669"/>
    <property type="project" value="UniProtKB-KW"/>
</dbReference>
<reference evidence="14 15" key="1">
    <citation type="submission" date="2024-01" db="EMBL/GenBank/DDBJ databases">
        <title>Description of Olsenella sp. nov., isolated from pig feces.</title>
        <authorList>
            <person name="Chang Y.-H."/>
        </authorList>
    </citation>
    <scope>NUCLEOTIDE SEQUENCE [LARGE SCALE GENOMIC DNA]</scope>
    <source>
        <strain evidence="14 15">YH-ols2223</strain>
    </source>
</reference>
<dbReference type="InterPro" id="IPR001305">
    <property type="entry name" value="HSP_DnaJ_Cys-rich_dom"/>
</dbReference>
<organism evidence="14 15">
    <name type="scientific">Olsenella absiana</name>
    <dbReference type="NCBI Taxonomy" id="3115222"/>
    <lineage>
        <taxon>Bacteria</taxon>
        <taxon>Bacillati</taxon>
        <taxon>Actinomycetota</taxon>
        <taxon>Coriobacteriia</taxon>
        <taxon>Coriobacteriales</taxon>
        <taxon>Atopobiaceae</taxon>
        <taxon>Olsenella</taxon>
    </lineage>
</organism>
<feature type="binding site" evidence="9">
    <location>
        <position position="209"/>
    </location>
    <ligand>
        <name>Zn(2+)</name>
        <dbReference type="ChEBI" id="CHEBI:29105"/>
        <label>1</label>
    </ligand>
</feature>
<evidence type="ECO:0000256" key="2">
    <source>
        <dbReference type="ARBA" id="ARBA00022705"/>
    </source>
</evidence>
<feature type="domain" description="J" evidence="12">
    <location>
        <begin position="5"/>
        <end position="69"/>
    </location>
</feature>
<dbReference type="NCBIfam" id="NF008035">
    <property type="entry name" value="PRK10767.1"/>
    <property type="match status" value="1"/>
</dbReference>
<evidence type="ECO:0000313" key="15">
    <source>
        <dbReference type="Proteomes" id="UP001332931"/>
    </source>
</evidence>